<dbReference type="InterPro" id="IPR003439">
    <property type="entry name" value="ABC_transporter-like_ATP-bd"/>
</dbReference>
<evidence type="ECO:0000313" key="8">
    <source>
        <dbReference type="EMBL" id="PLW75731.1"/>
    </source>
</evidence>
<dbReference type="PROSITE" id="PS50893">
    <property type="entry name" value="ABC_TRANSPORTER_2"/>
    <property type="match status" value="2"/>
</dbReference>
<proteinExistence type="inferred from homology"/>
<dbReference type="AlphaFoldDB" id="A0A2N5XMG9"/>
<evidence type="ECO:0000256" key="5">
    <source>
        <dbReference type="ARBA" id="ARBA00022741"/>
    </source>
</evidence>
<evidence type="ECO:0000256" key="2">
    <source>
        <dbReference type="ARBA" id="ARBA00022448"/>
    </source>
</evidence>
<dbReference type="PANTHER" id="PTHR43790:SF9">
    <property type="entry name" value="GALACTOFURANOSE TRANSPORTER ATP-BINDING PROTEIN YTFR"/>
    <property type="match status" value="1"/>
</dbReference>
<feature type="domain" description="ABC transporter" evidence="7">
    <location>
        <begin position="7"/>
        <end position="243"/>
    </location>
</feature>
<organism evidence="8 9">
    <name type="scientific">Cohaesibacter celericrescens</name>
    <dbReference type="NCBI Taxonomy" id="2067669"/>
    <lineage>
        <taxon>Bacteria</taxon>
        <taxon>Pseudomonadati</taxon>
        <taxon>Pseudomonadota</taxon>
        <taxon>Alphaproteobacteria</taxon>
        <taxon>Hyphomicrobiales</taxon>
        <taxon>Cohaesibacteraceae</taxon>
    </lineage>
</organism>
<keyword evidence="2" id="KW-0813">Transport</keyword>
<keyword evidence="6 8" id="KW-0067">ATP-binding</keyword>
<dbReference type="OrthoDB" id="9805029at2"/>
<evidence type="ECO:0000313" key="9">
    <source>
        <dbReference type="Proteomes" id="UP000234881"/>
    </source>
</evidence>
<dbReference type="EMBL" id="PKUQ01000047">
    <property type="protein sequence ID" value="PLW75731.1"/>
    <property type="molecule type" value="Genomic_DNA"/>
</dbReference>
<keyword evidence="9" id="KW-1185">Reference proteome</keyword>
<dbReference type="GO" id="GO:0005524">
    <property type="term" value="F:ATP binding"/>
    <property type="evidence" value="ECO:0007669"/>
    <property type="project" value="UniProtKB-KW"/>
</dbReference>
<dbReference type="Proteomes" id="UP000234881">
    <property type="component" value="Unassembled WGS sequence"/>
</dbReference>
<feature type="domain" description="ABC transporter" evidence="7">
    <location>
        <begin position="259"/>
        <end position="503"/>
    </location>
</feature>
<dbReference type="CDD" id="cd03216">
    <property type="entry name" value="ABC_Carb_Monos_I"/>
    <property type="match status" value="1"/>
</dbReference>
<keyword evidence="4" id="KW-0677">Repeat</keyword>
<dbReference type="InterPro" id="IPR027417">
    <property type="entry name" value="P-loop_NTPase"/>
</dbReference>
<evidence type="ECO:0000256" key="3">
    <source>
        <dbReference type="ARBA" id="ARBA00022597"/>
    </source>
</evidence>
<comment type="caution">
    <text evidence="8">The sequence shown here is derived from an EMBL/GenBank/DDBJ whole genome shotgun (WGS) entry which is preliminary data.</text>
</comment>
<evidence type="ECO:0000256" key="1">
    <source>
        <dbReference type="ARBA" id="ARBA00005417"/>
    </source>
</evidence>
<dbReference type="PROSITE" id="PS00211">
    <property type="entry name" value="ABC_TRANSPORTER_1"/>
    <property type="match status" value="1"/>
</dbReference>
<dbReference type="GO" id="GO:0016887">
    <property type="term" value="F:ATP hydrolysis activity"/>
    <property type="evidence" value="ECO:0007669"/>
    <property type="project" value="InterPro"/>
</dbReference>
<sequence length="504" mass="54488">MTGQVLLEGKHLKKTFGRFVALNDANFAIHAGEVHGLCGSNGAGKSTLIKIMTGAHRPTEGVLLMGGVEVPTGSPLAMLERGVGCIYQHSNLIPALTVLDNVFLGRPPKTKFGFIDSKSQRQQAQALLERYHIDLDLDAQVSTLATVKQKEVEILKALALDAKVILMDEPTAWLSHSEVKKLHQTISHLKSCGVGLVYISHVLDEVFQVCDATTVMRDGSIIWSGPIDEITRPELVDLMVGKELGAAASASAQQTRHPRGTGKVVLSTQNLELTNVFKDISLDLYEGEILCLTGLIGSKRTELLHSIFGSAKFTGGLLQVDGKDEQFTTPSQAIAAGIGFVPEDRLRDGLLLEHSIAENLVFAALDKVSKLGFWNNQATKAVVKRQIEELNILPADGSKIVKRLSGGNQQKVLLGKWLEINPKILFLDEPTVGVDVGAKAEIYSILRKLKEKGTAILIVSSDMEEVMTVADRVAVMVAGRLTRVSDANDITQEELVREISGGAA</sequence>
<dbReference type="InterPro" id="IPR017871">
    <property type="entry name" value="ABC_transporter-like_CS"/>
</dbReference>
<name>A0A2N5XMG9_9HYPH</name>
<dbReference type="SMART" id="SM00382">
    <property type="entry name" value="AAA"/>
    <property type="match status" value="2"/>
</dbReference>
<evidence type="ECO:0000256" key="4">
    <source>
        <dbReference type="ARBA" id="ARBA00022737"/>
    </source>
</evidence>
<dbReference type="SUPFAM" id="SSF52540">
    <property type="entry name" value="P-loop containing nucleoside triphosphate hydrolases"/>
    <property type="match status" value="2"/>
</dbReference>
<dbReference type="InterPro" id="IPR050107">
    <property type="entry name" value="ABC_carbohydrate_import_ATPase"/>
</dbReference>
<protein>
    <submittedName>
        <fullName evidence="8">D-xylose ABC transporter ATP-binding protein</fullName>
    </submittedName>
</protein>
<evidence type="ECO:0000256" key="6">
    <source>
        <dbReference type="ARBA" id="ARBA00022840"/>
    </source>
</evidence>
<dbReference type="CDD" id="cd03215">
    <property type="entry name" value="ABC_Carb_Monos_II"/>
    <property type="match status" value="1"/>
</dbReference>
<keyword evidence="3" id="KW-0762">Sugar transport</keyword>
<comment type="similarity">
    <text evidence="1">Belongs to the ABC transporter superfamily.</text>
</comment>
<dbReference type="Pfam" id="PF00005">
    <property type="entry name" value="ABC_tran"/>
    <property type="match status" value="2"/>
</dbReference>
<reference evidence="8 9" key="1">
    <citation type="submission" date="2018-01" db="EMBL/GenBank/DDBJ databases">
        <title>The draft genome sequence of Cohaesibacter sp. H1304.</title>
        <authorList>
            <person name="Wang N.-N."/>
            <person name="Du Z.-J."/>
        </authorList>
    </citation>
    <scope>NUCLEOTIDE SEQUENCE [LARGE SCALE GENOMIC DNA]</scope>
    <source>
        <strain evidence="8 9">H1304</strain>
    </source>
</reference>
<dbReference type="InterPro" id="IPR003593">
    <property type="entry name" value="AAA+_ATPase"/>
</dbReference>
<dbReference type="PANTHER" id="PTHR43790">
    <property type="entry name" value="CARBOHYDRATE TRANSPORT ATP-BINDING PROTEIN MG119-RELATED"/>
    <property type="match status" value="1"/>
</dbReference>
<dbReference type="Gene3D" id="3.40.50.300">
    <property type="entry name" value="P-loop containing nucleotide triphosphate hydrolases"/>
    <property type="match status" value="2"/>
</dbReference>
<dbReference type="RefSeq" id="WP_101535433.1">
    <property type="nucleotide sequence ID" value="NZ_PKUQ01000047.1"/>
</dbReference>
<evidence type="ECO:0000259" key="7">
    <source>
        <dbReference type="PROSITE" id="PS50893"/>
    </source>
</evidence>
<accession>A0A2N5XMG9</accession>
<keyword evidence="5" id="KW-0547">Nucleotide-binding</keyword>
<gene>
    <name evidence="8" type="ORF">C0081_19020</name>
</gene>